<name>A0A9N8DCA4_9STRA</name>
<feature type="region of interest" description="Disordered" evidence="1">
    <location>
        <begin position="1"/>
        <end position="24"/>
    </location>
</feature>
<dbReference type="Gene3D" id="4.10.95.10">
    <property type="entry name" value="Cytochrome c oxidase, subunit VIa"/>
    <property type="match status" value="1"/>
</dbReference>
<proteinExistence type="predicted"/>
<keyword evidence="3" id="KW-1185">Reference proteome</keyword>
<sequence>MGTWELNSSDRQQRHPDPFWKRIGTRPHIDRSETMSTAFRLAAQRARPMANVAARNSQRRSAQTVPRMGTEEQMKAEALEQIKARVAYQKELMKTKDPKHQLDEEIHEMYKWVKVSFMVGAPICLASFIFSFAMEAHHTRPDGELPEYMAVRHKEFPWECSDCALFDLGCWKQCRAEKK</sequence>
<feature type="compositionally biased region" description="Polar residues" evidence="1">
    <location>
        <begin position="1"/>
        <end position="10"/>
    </location>
</feature>
<dbReference type="OrthoDB" id="5947505at2759"/>
<evidence type="ECO:0000256" key="1">
    <source>
        <dbReference type="SAM" id="MobiDB-lite"/>
    </source>
</evidence>
<dbReference type="SUPFAM" id="SSF81411">
    <property type="entry name" value="Mitochondrial cytochrome c oxidase subunit VIa"/>
    <property type="match status" value="1"/>
</dbReference>
<dbReference type="AlphaFoldDB" id="A0A9N8DCA4"/>
<dbReference type="EMBL" id="CAICTM010000031">
    <property type="protein sequence ID" value="CAB9498106.1"/>
    <property type="molecule type" value="Genomic_DNA"/>
</dbReference>
<protein>
    <submittedName>
        <fullName evidence="2">Uncharacterized protein</fullName>
    </submittedName>
</protein>
<reference evidence="2" key="1">
    <citation type="submission" date="2020-06" db="EMBL/GenBank/DDBJ databases">
        <authorList>
            <consortium name="Plant Systems Biology data submission"/>
        </authorList>
    </citation>
    <scope>NUCLEOTIDE SEQUENCE</scope>
    <source>
        <strain evidence="2">D6</strain>
    </source>
</reference>
<dbReference type="InterPro" id="IPR036418">
    <property type="entry name" value="Cyt_c_oxidase_su6a_sf"/>
</dbReference>
<accession>A0A9N8DCA4</accession>
<organism evidence="2 3">
    <name type="scientific">Seminavis robusta</name>
    <dbReference type="NCBI Taxonomy" id="568900"/>
    <lineage>
        <taxon>Eukaryota</taxon>
        <taxon>Sar</taxon>
        <taxon>Stramenopiles</taxon>
        <taxon>Ochrophyta</taxon>
        <taxon>Bacillariophyta</taxon>
        <taxon>Bacillariophyceae</taxon>
        <taxon>Bacillariophycidae</taxon>
        <taxon>Naviculales</taxon>
        <taxon>Naviculaceae</taxon>
        <taxon>Seminavis</taxon>
    </lineage>
</organism>
<feature type="compositionally biased region" description="Polar residues" evidence="1">
    <location>
        <begin position="54"/>
        <end position="64"/>
    </location>
</feature>
<comment type="caution">
    <text evidence="2">The sequence shown here is derived from an EMBL/GenBank/DDBJ whole genome shotgun (WGS) entry which is preliminary data.</text>
</comment>
<feature type="compositionally biased region" description="Basic and acidic residues" evidence="1">
    <location>
        <begin position="11"/>
        <end position="20"/>
    </location>
</feature>
<gene>
    <name evidence="2" type="ORF">SEMRO_31_G020460.1</name>
</gene>
<evidence type="ECO:0000313" key="3">
    <source>
        <dbReference type="Proteomes" id="UP001153069"/>
    </source>
</evidence>
<evidence type="ECO:0000313" key="2">
    <source>
        <dbReference type="EMBL" id="CAB9498106.1"/>
    </source>
</evidence>
<dbReference type="Proteomes" id="UP001153069">
    <property type="component" value="Unassembled WGS sequence"/>
</dbReference>
<feature type="region of interest" description="Disordered" evidence="1">
    <location>
        <begin position="50"/>
        <end position="70"/>
    </location>
</feature>